<proteinExistence type="predicted"/>
<accession>A0ABR8KJL1</accession>
<keyword evidence="2" id="KW-0808">Transferase</keyword>
<evidence type="ECO:0000313" key="3">
    <source>
        <dbReference type="EMBL" id="MBD2738978.1"/>
    </source>
</evidence>
<dbReference type="Proteomes" id="UP000637383">
    <property type="component" value="Unassembled WGS sequence"/>
</dbReference>
<dbReference type="RefSeq" id="WP_190959509.1">
    <property type="nucleotide sequence ID" value="NZ_JACJTU010000064.1"/>
</dbReference>
<name>A0ABR8KJL1_9NOSO</name>
<comment type="caution">
    <text evidence="3">The sequence shown here is derived from an EMBL/GenBank/DDBJ whole genome shotgun (WGS) entry which is preliminary data.</text>
</comment>
<protein>
    <submittedName>
        <fullName evidence="3">Class I SAM-dependent methyltransferase</fullName>
    </submittedName>
</protein>
<evidence type="ECO:0000313" key="4">
    <source>
        <dbReference type="Proteomes" id="UP000637383"/>
    </source>
</evidence>
<keyword evidence="1 3" id="KW-0489">Methyltransferase</keyword>
<dbReference type="InterPro" id="IPR029063">
    <property type="entry name" value="SAM-dependent_MTases_sf"/>
</dbReference>
<dbReference type="PANTHER" id="PTHR43619">
    <property type="entry name" value="S-ADENOSYL-L-METHIONINE-DEPENDENT METHYLTRANSFERASE YKTD-RELATED"/>
    <property type="match status" value="1"/>
</dbReference>
<organism evidence="3 4">
    <name type="scientific">Nostoc paludosum FACHB-159</name>
    <dbReference type="NCBI Taxonomy" id="2692908"/>
    <lineage>
        <taxon>Bacteria</taxon>
        <taxon>Bacillati</taxon>
        <taxon>Cyanobacteriota</taxon>
        <taxon>Cyanophyceae</taxon>
        <taxon>Nostocales</taxon>
        <taxon>Nostocaceae</taxon>
        <taxon>Nostoc</taxon>
    </lineage>
</organism>
<evidence type="ECO:0000256" key="1">
    <source>
        <dbReference type="ARBA" id="ARBA00022603"/>
    </source>
</evidence>
<sequence>MQFVAAHTRFFDDFILFVLPEVKQVVFLGVRLNTRAFRLSFPPQTRLYEIHLPKLIQYREIILQNKQANCHPQAIALEEVNLEFLKPALNPTH</sequence>
<dbReference type="EMBL" id="JACJTU010000064">
    <property type="protein sequence ID" value="MBD2738978.1"/>
    <property type="molecule type" value="Genomic_DNA"/>
</dbReference>
<keyword evidence="4" id="KW-1185">Reference proteome</keyword>
<dbReference type="InterPro" id="IPR007213">
    <property type="entry name" value="Ppm1/Ppm2/Tcmp"/>
</dbReference>
<dbReference type="SUPFAM" id="SSF53335">
    <property type="entry name" value="S-adenosyl-L-methionine-dependent methyltransferases"/>
    <property type="match status" value="1"/>
</dbReference>
<gene>
    <name evidence="3" type="ORF">H6H03_34795</name>
</gene>
<evidence type="ECO:0000256" key="2">
    <source>
        <dbReference type="ARBA" id="ARBA00022679"/>
    </source>
</evidence>
<dbReference type="Pfam" id="PF04072">
    <property type="entry name" value="LCM"/>
    <property type="match status" value="1"/>
</dbReference>
<dbReference type="GO" id="GO:0008168">
    <property type="term" value="F:methyltransferase activity"/>
    <property type="evidence" value="ECO:0007669"/>
    <property type="project" value="UniProtKB-KW"/>
</dbReference>
<dbReference type="PANTHER" id="PTHR43619:SF2">
    <property type="entry name" value="S-ADENOSYL-L-METHIONINE-DEPENDENT METHYLTRANSFERASES SUPERFAMILY PROTEIN"/>
    <property type="match status" value="1"/>
</dbReference>
<reference evidence="3 4" key="1">
    <citation type="journal article" date="2020" name="ISME J.">
        <title>Comparative genomics reveals insights into cyanobacterial evolution and habitat adaptation.</title>
        <authorList>
            <person name="Chen M.Y."/>
            <person name="Teng W.K."/>
            <person name="Zhao L."/>
            <person name="Hu C.X."/>
            <person name="Zhou Y.K."/>
            <person name="Han B.P."/>
            <person name="Song L.R."/>
            <person name="Shu W.S."/>
        </authorList>
    </citation>
    <scope>NUCLEOTIDE SEQUENCE [LARGE SCALE GENOMIC DNA]</scope>
    <source>
        <strain evidence="3 4">FACHB-159</strain>
    </source>
</reference>
<dbReference type="Gene3D" id="3.40.50.150">
    <property type="entry name" value="Vaccinia Virus protein VP39"/>
    <property type="match status" value="1"/>
</dbReference>
<dbReference type="GO" id="GO:0032259">
    <property type="term" value="P:methylation"/>
    <property type="evidence" value="ECO:0007669"/>
    <property type="project" value="UniProtKB-KW"/>
</dbReference>